<dbReference type="SUPFAM" id="SSF82171">
    <property type="entry name" value="DPP6 N-terminal domain-like"/>
    <property type="match status" value="1"/>
</dbReference>
<evidence type="ECO:0000313" key="1">
    <source>
        <dbReference type="EMBL" id="MFD2187130.1"/>
    </source>
</evidence>
<sequence length="299" mass="34941">MISRILFTKNIYLTLVFFIVLNLIQAQQTHLYLDQQLPSRTPEIFAPEVISKENEYEFGSVFSKDGTEFFYGVDVGERSEIRYTRLDKNKWTIPKTIISHAVYGYNDPFLSPDEYRLYYISDMPLDGRGNRKDHDIWYSEKRPYGWSKPINVGENINTNKNEYYISFTNNGTMYFSSNRGKNNNFDIYASKMEQNRFQEPTKLSDAINTAAYEADVFVSPDESFVIFCATRSEGLGRGDLYISFKQEDGTWTTSKNMGPLINTKNHELCPFVTKDGKYFFYTSNKDIYWVDAKILDQFK</sequence>
<reference evidence="2" key="1">
    <citation type="journal article" date="2019" name="Int. J. Syst. Evol. Microbiol.">
        <title>The Global Catalogue of Microorganisms (GCM) 10K type strain sequencing project: providing services to taxonomists for standard genome sequencing and annotation.</title>
        <authorList>
            <consortium name="The Broad Institute Genomics Platform"/>
            <consortium name="The Broad Institute Genome Sequencing Center for Infectious Disease"/>
            <person name="Wu L."/>
            <person name="Ma J."/>
        </authorList>
    </citation>
    <scope>NUCLEOTIDE SEQUENCE [LARGE SCALE GENOMIC DNA]</scope>
    <source>
        <strain evidence="2">DT92</strain>
    </source>
</reference>
<protein>
    <recommendedName>
        <fullName evidence="3">WD40-like Beta Propeller Repeat</fullName>
    </recommendedName>
</protein>
<dbReference type="Gene3D" id="2.120.10.30">
    <property type="entry name" value="TolB, C-terminal domain"/>
    <property type="match status" value="1"/>
</dbReference>
<evidence type="ECO:0008006" key="3">
    <source>
        <dbReference type="Google" id="ProtNLM"/>
    </source>
</evidence>
<dbReference type="Pfam" id="PF07676">
    <property type="entry name" value="PD40"/>
    <property type="match status" value="3"/>
</dbReference>
<comment type="caution">
    <text evidence="1">The sequence shown here is derived from an EMBL/GenBank/DDBJ whole genome shotgun (WGS) entry which is preliminary data.</text>
</comment>
<keyword evidence="2" id="KW-1185">Reference proteome</keyword>
<dbReference type="Proteomes" id="UP001597344">
    <property type="component" value="Unassembled WGS sequence"/>
</dbReference>
<dbReference type="InterPro" id="IPR011042">
    <property type="entry name" value="6-blade_b-propeller_TolB-like"/>
</dbReference>
<accession>A0ABW5AXX2</accession>
<dbReference type="RefSeq" id="WP_378320125.1">
    <property type="nucleotide sequence ID" value="NZ_JBHUHY010000007.1"/>
</dbReference>
<dbReference type="InterPro" id="IPR011659">
    <property type="entry name" value="WD40"/>
</dbReference>
<name>A0ABW5AXX2_9FLAO</name>
<gene>
    <name evidence="1" type="ORF">ACFSJT_10045</name>
</gene>
<dbReference type="EMBL" id="JBHUHY010000007">
    <property type="protein sequence ID" value="MFD2187130.1"/>
    <property type="molecule type" value="Genomic_DNA"/>
</dbReference>
<evidence type="ECO:0000313" key="2">
    <source>
        <dbReference type="Proteomes" id="UP001597344"/>
    </source>
</evidence>
<organism evidence="1 2">
    <name type="scientific">Aquimarina celericrescens</name>
    <dbReference type="NCBI Taxonomy" id="1964542"/>
    <lineage>
        <taxon>Bacteria</taxon>
        <taxon>Pseudomonadati</taxon>
        <taxon>Bacteroidota</taxon>
        <taxon>Flavobacteriia</taxon>
        <taxon>Flavobacteriales</taxon>
        <taxon>Flavobacteriaceae</taxon>
        <taxon>Aquimarina</taxon>
    </lineage>
</organism>
<proteinExistence type="predicted"/>